<sequence>MLHSVLVVSEVIDEAKRMKKPIIFFKVDFEKAYDSVSWEYLLYMLERLGFNPKWIGWIRECLNTARLSVLVNSSPTDEFPMGRGLRQGDPLAPFLFTIVAEGLSGLMREVVKHKRFNSVKVGHNQVEVSLVQYADDTMFFGEASLQNVFMIKSLIRCFEVVSGLIKSKFGSICVDQALVEDFAHLLNCTLLSLPFPYLGLPIGANPRTVVT</sequence>
<keyword evidence="3" id="KW-1185">Reference proteome</keyword>
<organism evidence="2 3">
    <name type="scientific">Cajanus cajan</name>
    <name type="common">Pigeon pea</name>
    <name type="synonym">Cajanus indicus</name>
    <dbReference type="NCBI Taxonomy" id="3821"/>
    <lineage>
        <taxon>Eukaryota</taxon>
        <taxon>Viridiplantae</taxon>
        <taxon>Streptophyta</taxon>
        <taxon>Embryophyta</taxon>
        <taxon>Tracheophyta</taxon>
        <taxon>Spermatophyta</taxon>
        <taxon>Magnoliopsida</taxon>
        <taxon>eudicotyledons</taxon>
        <taxon>Gunneridae</taxon>
        <taxon>Pentapetalae</taxon>
        <taxon>rosids</taxon>
        <taxon>fabids</taxon>
        <taxon>Fabales</taxon>
        <taxon>Fabaceae</taxon>
        <taxon>Papilionoideae</taxon>
        <taxon>50 kb inversion clade</taxon>
        <taxon>NPAAA clade</taxon>
        <taxon>indigoferoid/millettioid clade</taxon>
        <taxon>Phaseoleae</taxon>
        <taxon>Cajanus</taxon>
    </lineage>
</organism>
<dbReference type="STRING" id="3821.A0A151RWX1"/>
<dbReference type="Proteomes" id="UP000075243">
    <property type="component" value="Unassembled WGS sequence"/>
</dbReference>
<dbReference type="InterPro" id="IPR043502">
    <property type="entry name" value="DNA/RNA_pol_sf"/>
</dbReference>
<dbReference type="EMBL" id="KQ483539">
    <property type="protein sequence ID" value="KYP47048.1"/>
    <property type="molecule type" value="Genomic_DNA"/>
</dbReference>
<dbReference type="PANTHER" id="PTHR33116:SF78">
    <property type="entry name" value="OS12G0587133 PROTEIN"/>
    <property type="match status" value="1"/>
</dbReference>
<evidence type="ECO:0000313" key="3">
    <source>
        <dbReference type="Proteomes" id="UP000075243"/>
    </source>
</evidence>
<dbReference type="Gramene" id="C.cajan_31475.t">
    <property type="protein sequence ID" value="C.cajan_31475.t.cds1"/>
    <property type="gene ID" value="C.cajan_31475"/>
</dbReference>
<dbReference type="OMA" id="WISRIKF"/>
<dbReference type="AlphaFoldDB" id="A0A151RWX1"/>
<dbReference type="PROSITE" id="PS50878">
    <property type="entry name" value="RT_POL"/>
    <property type="match status" value="1"/>
</dbReference>
<reference evidence="2" key="1">
    <citation type="journal article" date="2012" name="Nat. Biotechnol.">
        <title>Draft genome sequence of pigeonpea (Cajanus cajan), an orphan legume crop of resource-poor farmers.</title>
        <authorList>
            <person name="Varshney R.K."/>
            <person name="Chen W."/>
            <person name="Li Y."/>
            <person name="Bharti A.K."/>
            <person name="Saxena R.K."/>
            <person name="Schlueter J.A."/>
            <person name="Donoghue M.T."/>
            <person name="Azam S."/>
            <person name="Fan G."/>
            <person name="Whaley A.M."/>
            <person name="Farmer A.D."/>
            <person name="Sheridan J."/>
            <person name="Iwata A."/>
            <person name="Tuteja R."/>
            <person name="Penmetsa R.V."/>
            <person name="Wu W."/>
            <person name="Upadhyaya H.D."/>
            <person name="Yang S.P."/>
            <person name="Shah T."/>
            <person name="Saxena K.B."/>
            <person name="Michael T."/>
            <person name="McCombie W.R."/>
            <person name="Yang B."/>
            <person name="Zhang G."/>
            <person name="Yang H."/>
            <person name="Wang J."/>
            <person name="Spillane C."/>
            <person name="Cook D.R."/>
            <person name="May G.D."/>
            <person name="Xu X."/>
            <person name="Jackson S.A."/>
        </authorList>
    </citation>
    <scope>NUCLEOTIDE SEQUENCE [LARGE SCALE GENOMIC DNA]</scope>
</reference>
<dbReference type="InterPro" id="IPR000477">
    <property type="entry name" value="RT_dom"/>
</dbReference>
<dbReference type="SUPFAM" id="SSF56672">
    <property type="entry name" value="DNA/RNA polymerases"/>
    <property type="match status" value="1"/>
</dbReference>
<name>A0A151RWX1_CAJCA</name>
<dbReference type="Pfam" id="PF00078">
    <property type="entry name" value="RVT_1"/>
    <property type="match status" value="1"/>
</dbReference>
<feature type="domain" description="Reverse transcriptase" evidence="1">
    <location>
        <begin position="1"/>
        <end position="202"/>
    </location>
</feature>
<proteinExistence type="predicted"/>
<protein>
    <submittedName>
        <fullName evidence="2">Transposon TX1 uncharacterized</fullName>
    </submittedName>
</protein>
<dbReference type="PANTHER" id="PTHR33116">
    <property type="entry name" value="REVERSE TRANSCRIPTASE ZINC-BINDING DOMAIN-CONTAINING PROTEIN-RELATED-RELATED"/>
    <property type="match status" value="1"/>
</dbReference>
<gene>
    <name evidence="2" type="ORF">KK1_031353</name>
</gene>
<evidence type="ECO:0000259" key="1">
    <source>
        <dbReference type="PROSITE" id="PS50878"/>
    </source>
</evidence>
<evidence type="ECO:0000313" key="2">
    <source>
        <dbReference type="EMBL" id="KYP47048.1"/>
    </source>
</evidence>
<accession>A0A151RWX1</accession>